<organism evidence="1 2">
    <name type="scientific">Wuchereria bancrofti</name>
    <dbReference type="NCBI Taxonomy" id="6293"/>
    <lineage>
        <taxon>Eukaryota</taxon>
        <taxon>Metazoa</taxon>
        <taxon>Ecdysozoa</taxon>
        <taxon>Nematoda</taxon>
        <taxon>Chromadorea</taxon>
        <taxon>Rhabditida</taxon>
        <taxon>Spirurina</taxon>
        <taxon>Spiruromorpha</taxon>
        <taxon>Filarioidea</taxon>
        <taxon>Onchocercidae</taxon>
        <taxon>Wuchereria</taxon>
    </lineage>
</organism>
<dbReference type="Proteomes" id="UP000004810">
    <property type="component" value="Unassembled WGS sequence"/>
</dbReference>
<dbReference type="EMBL" id="ADBV01006721">
    <property type="protein sequence ID" value="EJW78313.1"/>
    <property type="molecule type" value="Genomic_DNA"/>
</dbReference>
<dbReference type="AlphaFoldDB" id="J9E839"/>
<reference evidence="2" key="1">
    <citation type="submission" date="2012-08" db="EMBL/GenBank/DDBJ databases">
        <title>The Genome Sequence of Wuchereria bancrofti.</title>
        <authorList>
            <person name="Nutman T.B."/>
            <person name="Fink D.L."/>
            <person name="Russ C."/>
            <person name="Young S."/>
            <person name="Zeng Q."/>
            <person name="Koehrsen M."/>
            <person name="Alvarado L."/>
            <person name="Berlin A."/>
            <person name="Chapman S.B."/>
            <person name="Chen Z."/>
            <person name="Freedman E."/>
            <person name="Gellesch M."/>
            <person name="Goldberg J."/>
            <person name="Griggs A."/>
            <person name="Gujja S."/>
            <person name="Heilman E.R."/>
            <person name="Heiman D."/>
            <person name="Hepburn T."/>
            <person name="Howarth C."/>
            <person name="Jen D."/>
            <person name="Larson L."/>
            <person name="Lewis B."/>
            <person name="Mehta T."/>
            <person name="Park D."/>
            <person name="Pearson M."/>
            <person name="Roberts A."/>
            <person name="Saif S."/>
            <person name="Shea T."/>
            <person name="Shenoy N."/>
            <person name="Sisk P."/>
            <person name="Stolte C."/>
            <person name="Sykes S."/>
            <person name="Walk T."/>
            <person name="White J."/>
            <person name="Yandava C."/>
            <person name="Haas B."/>
            <person name="Henn M.R."/>
            <person name="Nusbaum C."/>
            <person name="Birren B."/>
        </authorList>
    </citation>
    <scope>NUCLEOTIDE SEQUENCE [LARGE SCALE GENOMIC DNA]</scope>
    <source>
        <strain evidence="2">NA</strain>
    </source>
</reference>
<dbReference type="SUPFAM" id="SSF48726">
    <property type="entry name" value="Immunoglobulin"/>
    <property type="match status" value="1"/>
</dbReference>
<evidence type="ECO:0000313" key="1">
    <source>
        <dbReference type="EMBL" id="EJW78313.1"/>
    </source>
</evidence>
<proteinExistence type="predicted"/>
<name>J9E839_WUCBA</name>
<dbReference type="InterPro" id="IPR036179">
    <property type="entry name" value="Ig-like_dom_sf"/>
</dbReference>
<protein>
    <submittedName>
        <fullName evidence="1">Uncharacterized protein</fullName>
    </submittedName>
</protein>
<accession>J9E839</accession>
<gene>
    <name evidence="1" type="ORF">WUBG_10778</name>
</gene>
<sequence length="144" mass="16224">MAPPVIHGEPKIVQDSATNSVFLEVIASGLLPEKTKWFWGEKEIEPTKTYVFSQHDEGGKKTLLRCEIKVRKSSFHGLNKIGYFDISSDAVLVINVNHCNRSCPEYQIDMVKSQLSVHLEMKLAASSTFGHLRQLLLASLPKHY</sequence>
<evidence type="ECO:0000313" key="2">
    <source>
        <dbReference type="Proteomes" id="UP000004810"/>
    </source>
</evidence>
<comment type="caution">
    <text evidence="1">The sequence shown here is derived from an EMBL/GenBank/DDBJ whole genome shotgun (WGS) entry which is preliminary data.</text>
</comment>